<dbReference type="Pfam" id="PF13173">
    <property type="entry name" value="AAA_14"/>
    <property type="match status" value="1"/>
</dbReference>
<sequence length="405" mass="47180">MESLFEYSQQRINRTKSDFFRGMYTSIDWSCRLIEIRGARGVGKTTLMLQKALQLSHKDMSKVLYVSLDDPFFYNHTILDVADYFTKYGGLYLFLDEVHKYPSKFPSHDWSAEIKVMYDRYPDLQIVYSGSSVLQLFKGHGDLSRRKCSYDLPGLSFREYANWTNKKEWPVFALPQLLDKHSEIAKEITNEIKIIPLFVDYLKHGYYPYFEEAPGQFCHRLRDTINVILEQDLTTVASFSRENHVKLKKLLAVLSESVPFTPNLSNLRSELFIADQRTLLNYLDALEKAELLSTLDKEVKGIKKMQKPSKIYLNNTNLLNCLFFDKPNVGTERETFFYNQVRSVHRVNYPDKGDFIVDSNYTFEIGGKNKTTFQIQGIPASYLVVDDIEIGFGNKIPLWLFGFLY</sequence>
<dbReference type="KEGG" id="blq:L21SP5_02158"/>
<dbReference type="Gene3D" id="3.40.50.300">
    <property type="entry name" value="P-loop containing nucleotide triphosphate hydrolases"/>
    <property type="match status" value="1"/>
</dbReference>
<dbReference type="RefSeq" id="WP_057953224.1">
    <property type="nucleotide sequence ID" value="NZ_CP013118.1"/>
</dbReference>
<proteinExistence type="predicted"/>
<protein>
    <recommendedName>
        <fullName evidence="1">AAA domain-containing protein</fullName>
    </recommendedName>
</protein>
<keyword evidence="3" id="KW-1185">Reference proteome</keyword>
<evidence type="ECO:0000313" key="2">
    <source>
        <dbReference type="EMBL" id="ALO15791.1"/>
    </source>
</evidence>
<gene>
    <name evidence="2" type="ORF">L21SP5_02158</name>
</gene>
<feature type="domain" description="AAA" evidence="1">
    <location>
        <begin position="33"/>
        <end position="160"/>
    </location>
</feature>
<dbReference type="InterPro" id="IPR027417">
    <property type="entry name" value="P-loop_NTPase"/>
</dbReference>
<dbReference type="PANTHER" id="PTHR42990">
    <property type="entry name" value="ATPASE"/>
    <property type="match status" value="1"/>
</dbReference>
<dbReference type="PANTHER" id="PTHR42990:SF1">
    <property type="entry name" value="AAA+ ATPASE DOMAIN-CONTAINING PROTEIN"/>
    <property type="match status" value="1"/>
</dbReference>
<dbReference type="OrthoDB" id="9768467at2"/>
<name>A0A0S2I0C4_9BACT</name>
<dbReference type="PATRIC" id="fig|1307839.3.peg.2275"/>
<evidence type="ECO:0000259" key="1">
    <source>
        <dbReference type="Pfam" id="PF13173"/>
    </source>
</evidence>
<accession>A0A0S2I0C4</accession>
<dbReference type="InterPro" id="IPR041682">
    <property type="entry name" value="AAA_14"/>
</dbReference>
<evidence type="ECO:0000313" key="3">
    <source>
        <dbReference type="Proteomes" id="UP000064893"/>
    </source>
</evidence>
<dbReference type="AlphaFoldDB" id="A0A0S2I0C4"/>
<dbReference type="Proteomes" id="UP000064893">
    <property type="component" value="Chromosome"/>
</dbReference>
<reference evidence="2 3" key="1">
    <citation type="submission" date="2015-11" db="EMBL/GenBank/DDBJ databases">
        <title>Description and complete genome sequence of a novel strain predominating in hypersaline microbial mats and representing a new family of the Bacteriodetes phylum.</title>
        <authorList>
            <person name="Spring S."/>
            <person name="Bunk B."/>
            <person name="Sproer C."/>
            <person name="Klenk H.-P."/>
        </authorList>
    </citation>
    <scope>NUCLEOTIDE SEQUENCE [LARGE SCALE GENOMIC DNA]</scope>
    <source>
        <strain evidence="2 3">L21-Spi-D4</strain>
    </source>
</reference>
<dbReference type="EMBL" id="CP013118">
    <property type="protein sequence ID" value="ALO15791.1"/>
    <property type="molecule type" value="Genomic_DNA"/>
</dbReference>
<organism evidence="2 3">
    <name type="scientific">Salinivirga cyanobacteriivorans</name>
    <dbReference type="NCBI Taxonomy" id="1307839"/>
    <lineage>
        <taxon>Bacteria</taxon>
        <taxon>Pseudomonadati</taxon>
        <taxon>Bacteroidota</taxon>
        <taxon>Bacteroidia</taxon>
        <taxon>Bacteroidales</taxon>
        <taxon>Salinivirgaceae</taxon>
        <taxon>Salinivirga</taxon>
    </lineage>
</organism>
<dbReference type="SUPFAM" id="SSF52540">
    <property type="entry name" value="P-loop containing nucleoside triphosphate hydrolases"/>
    <property type="match status" value="1"/>
</dbReference>